<keyword evidence="2" id="KW-1185">Reference proteome</keyword>
<proteinExistence type="predicted"/>
<reference evidence="1" key="1">
    <citation type="submission" date="2022-12" db="EMBL/GenBank/DDBJ databases">
        <title>Genome sequence of HCMS5-2.</title>
        <authorList>
            <person name="Woo H."/>
        </authorList>
    </citation>
    <scope>NUCLEOTIDE SEQUENCE</scope>
    <source>
        <strain evidence="1">HCMS5-2</strain>
    </source>
</reference>
<organism evidence="1 2">
    <name type="scientific">Pedobacter punctiformis</name>
    <dbReference type="NCBI Taxonomy" id="3004097"/>
    <lineage>
        <taxon>Bacteria</taxon>
        <taxon>Pseudomonadati</taxon>
        <taxon>Bacteroidota</taxon>
        <taxon>Sphingobacteriia</taxon>
        <taxon>Sphingobacteriales</taxon>
        <taxon>Sphingobacteriaceae</taxon>
        <taxon>Pedobacter</taxon>
    </lineage>
</organism>
<comment type="caution">
    <text evidence="1">The sequence shown here is derived from an EMBL/GenBank/DDBJ whole genome shotgun (WGS) entry which is preliminary data.</text>
</comment>
<dbReference type="EMBL" id="JAPWGM010000001">
    <property type="protein sequence ID" value="MCZ4242446.1"/>
    <property type="molecule type" value="Genomic_DNA"/>
</dbReference>
<gene>
    <name evidence="1" type="ORF">O0955_00395</name>
</gene>
<name>A0ABT4L3F4_9SPHI</name>
<dbReference type="SUPFAM" id="SSF47598">
    <property type="entry name" value="Ribbon-helix-helix"/>
    <property type="match status" value="1"/>
</dbReference>
<dbReference type="Pfam" id="PF19891">
    <property type="entry name" value="DUF6364"/>
    <property type="match status" value="1"/>
</dbReference>
<accession>A0ABT4L3F4</accession>
<evidence type="ECO:0000313" key="1">
    <source>
        <dbReference type="EMBL" id="MCZ4242446.1"/>
    </source>
</evidence>
<sequence length="95" mass="11103">MSTKLTLTIDKTVIERAKAYAEKQGRSLSAVVENYLKAVTRKEETISTDDELSPIVKSLMINRPKIDLPQDYDYKEELSKIRDEKYKKYWGNEDK</sequence>
<evidence type="ECO:0000313" key="2">
    <source>
        <dbReference type="Proteomes" id="UP001144347"/>
    </source>
</evidence>
<dbReference type="RefSeq" id="WP_269425563.1">
    <property type="nucleotide sequence ID" value="NZ_JAPWGM010000001.1"/>
</dbReference>
<dbReference type="InterPro" id="IPR045944">
    <property type="entry name" value="DUF6364"/>
</dbReference>
<dbReference type="Proteomes" id="UP001144347">
    <property type="component" value="Unassembled WGS sequence"/>
</dbReference>
<protein>
    <submittedName>
        <fullName evidence="1">DUF6364 family protein</fullName>
    </submittedName>
</protein>
<dbReference type="InterPro" id="IPR010985">
    <property type="entry name" value="Ribbon_hlx_hlx"/>
</dbReference>